<accession>A0A7J9N078</accession>
<proteinExistence type="predicted"/>
<sequence>MLQYKEHWIVRHVPREKNQVVDHL</sequence>
<evidence type="ECO:0000313" key="2">
    <source>
        <dbReference type="Proteomes" id="UP000593576"/>
    </source>
</evidence>
<keyword evidence="2" id="KW-1185">Reference proteome</keyword>
<name>A0A7J9N078_GOSSC</name>
<organism evidence="1 2">
    <name type="scientific">Gossypium schwendimanii</name>
    <name type="common">Cotton</name>
    <dbReference type="NCBI Taxonomy" id="34291"/>
    <lineage>
        <taxon>Eukaryota</taxon>
        <taxon>Viridiplantae</taxon>
        <taxon>Streptophyta</taxon>
        <taxon>Embryophyta</taxon>
        <taxon>Tracheophyta</taxon>
        <taxon>Spermatophyta</taxon>
        <taxon>Magnoliopsida</taxon>
        <taxon>eudicotyledons</taxon>
        <taxon>Gunneridae</taxon>
        <taxon>Pentapetalae</taxon>
        <taxon>rosids</taxon>
        <taxon>malvids</taxon>
        <taxon>Malvales</taxon>
        <taxon>Malvaceae</taxon>
        <taxon>Malvoideae</taxon>
        <taxon>Gossypium</taxon>
    </lineage>
</organism>
<reference evidence="1 2" key="1">
    <citation type="journal article" date="2019" name="Genome Biol. Evol.">
        <title>Insights into the evolution of the New World diploid cottons (Gossypium, subgenus Houzingenia) based on genome sequencing.</title>
        <authorList>
            <person name="Grover C.E."/>
            <person name="Arick M.A. 2nd"/>
            <person name="Thrash A."/>
            <person name="Conover J.L."/>
            <person name="Sanders W.S."/>
            <person name="Peterson D.G."/>
            <person name="Frelichowski J.E."/>
            <person name="Scheffler J.A."/>
            <person name="Scheffler B.E."/>
            <person name="Wendel J.F."/>
        </authorList>
    </citation>
    <scope>NUCLEOTIDE SEQUENCE [LARGE SCALE GENOMIC DNA]</scope>
    <source>
        <strain evidence="1">1</strain>
        <tissue evidence="1">Leaf</tissue>
    </source>
</reference>
<dbReference type="AlphaFoldDB" id="A0A7J9N078"/>
<comment type="caution">
    <text evidence="1">The sequence shown here is derived from an EMBL/GenBank/DDBJ whole genome shotgun (WGS) entry which is preliminary data.</text>
</comment>
<dbReference type="Proteomes" id="UP000593576">
    <property type="component" value="Unassembled WGS sequence"/>
</dbReference>
<protein>
    <submittedName>
        <fullName evidence="1">Uncharacterized protein</fullName>
    </submittedName>
</protein>
<gene>
    <name evidence="1" type="ORF">Goshw_015174</name>
</gene>
<feature type="non-terminal residue" evidence="1">
    <location>
        <position position="24"/>
    </location>
</feature>
<dbReference type="EMBL" id="JABFAF010265616">
    <property type="protein sequence ID" value="MBA0876682.1"/>
    <property type="molecule type" value="Genomic_DNA"/>
</dbReference>
<evidence type="ECO:0000313" key="1">
    <source>
        <dbReference type="EMBL" id="MBA0876682.1"/>
    </source>
</evidence>